<dbReference type="PROSITE" id="PS50191">
    <property type="entry name" value="CRAL_TRIO"/>
    <property type="match status" value="1"/>
</dbReference>
<organism evidence="3 4">
    <name type="scientific">Russula ochroleuca</name>
    <dbReference type="NCBI Taxonomy" id="152965"/>
    <lineage>
        <taxon>Eukaryota</taxon>
        <taxon>Fungi</taxon>
        <taxon>Dikarya</taxon>
        <taxon>Basidiomycota</taxon>
        <taxon>Agaricomycotina</taxon>
        <taxon>Agaricomycetes</taxon>
        <taxon>Russulales</taxon>
        <taxon>Russulaceae</taxon>
        <taxon>Russula</taxon>
    </lineage>
</organism>
<feature type="region of interest" description="Disordered" evidence="1">
    <location>
        <begin position="300"/>
        <end position="336"/>
    </location>
</feature>
<comment type="caution">
    <text evidence="3">The sequence shown here is derived from an EMBL/GenBank/DDBJ whole genome shotgun (WGS) entry which is preliminary data.</text>
</comment>
<dbReference type="Pfam" id="PF00650">
    <property type="entry name" value="CRAL_TRIO"/>
    <property type="match status" value="1"/>
</dbReference>
<dbReference type="SUPFAM" id="SSF52087">
    <property type="entry name" value="CRAL/TRIO domain"/>
    <property type="match status" value="1"/>
</dbReference>
<sequence length="336" mass="38363">MTKTTQLLVHPAPGTIVKPVYVYDEGQKEKLQALREVSLCCFPDSNMKSSLALTLYFSLKYAYSLHLPDDDAYAPWERRWLDRPDTIARYLRASKWKLEEARKRIKGTIEWRREFKPDLIPPDDVKIEATTGKIILTGFDVDGRPIIYMRPGRENTATSPRQLRHLVYILERAKDLMPPGQESLMILVDYKSTTLRTNPSISVARKVLTILQHHYVETLGRALVVNLPTILSFFYKGIAPFLDPVTRDKMRFNPDLFELVPREQLDADFGGDYEFEFDHEAYWNQLIETCGIAPDGTRVTKAQPVQGMPPRGSTSIPGSKDHSPRYGMGAPPPINL</sequence>
<dbReference type="SMART" id="SM00516">
    <property type="entry name" value="SEC14"/>
    <property type="match status" value="1"/>
</dbReference>
<reference evidence="3" key="2">
    <citation type="journal article" date="2020" name="Nat. Commun.">
        <title>Large-scale genome sequencing of mycorrhizal fungi provides insights into the early evolution of symbiotic traits.</title>
        <authorList>
            <person name="Miyauchi S."/>
            <person name="Kiss E."/>
            <person name="Kuo A."/>
            <person name="Drula E."/>
            <person name="Kohler A."/>
            <person name="Sanchez-Garcia M."/>
            <person name="Morin E."/>
            <person name="Andreopoulos B."/>
            <person name="Barry K.W."/>
            <person name="Bonito G."/>
            <person name="Buee M."/>
            <person name="Carver A."/>
            <person name="Chen C."/>
            <person name="Cichocki N."/>
            <person name="Clum A."/>
            <person name="Culley D."/>
            <person name="Crous P.W."/>
            <person name="Fauchery L."/>
            <person name="Girlanda M."/>
            <person name="Hayes R.D."/>
            <person name="Keri Z."/>
            <person name="LaButti K."/>
            <person name="Lipzen A."/>
            <person name="Lombard V."/>
            <person name="Magnuson J."/>
            <person name="Maillard F."/>
            <person name="Murat C."/>
            <person name="Nolan M."/>
            <person name="Ohm R.A."/>
            <person name="Pangilinan J."/>
            <person name="Pereira M.F."/>
            <person name="Perotto S."/>
            <person name="Peter M."/>
            <person name="Pfister S."/>
            <person name="Riley R."/>
            <person name="Sitrit Y."/>
            <person name="Stielow J.B."/>
            <person name="Szollosi G."/>
            <person name="Zifcakova L."/>
            <person name="Stursova M."/>
            <person name="Spatafora J.W."/>
            <person name="Tedersoo L."/>
            <person name="Vaario L.M."/>
            <person name="Yamada A."/>
            <person name="Yan M."/>
            <person name="Wang P."/>
            <person name="Xu J."/>
            <person name="Bruns T."/>
            <person name="Baldrian P."/>
            <person name="Vilgalys R."/>
            <person name="Dunand C."/>
            <person name="Henrissat B."/>
            <person name="Grigoriev I.V."/>
            <person name="Hibbett D."/>
            <person name="Nagy L.G."/>
            <person name="Martin F.M."/>
        </authorList>
    </citation>
    <scope>NUCLEOTIDE SEQUENCE</scope>
    <source>
        <strain evidence="3">Prilba</strain>
    </source>
</reference>
<gene>
    <name evidence="3" type="ORF">DFH94DRAFT_628061</name>
</gene>
<dbReference type="InterPro" id="IPR036865">
    <property type="entry name" value="CRAL-TRIO_dom_sf"/>
</dbReference>
<dbReference type="PANTHER" id="PTHR45824">
    <property type="entry name" value="GH16843P"/>
    <property type="match status" value="1"/>
</dbReference>
<dbReference type="SUPFAM" id="SSF46938">
    <property type="entry name" value="CRAL/TRIO N-terminal domain"/>
    <property type="match status" value="1"/>
</dbReference>
<evidence type="ECO:0000313" key="3">
    <source>
        <dbReference type="EMBL" id="KAF8481661.1"/>
    </source>
</evidence>
<dbReference type="PANTHER" id="PTHR45824:SF29">
    <property type="entry name" value="GH16843P"/>
    <property type="match status" value="1"/>
</dbReference>
<evidence type="ECO:0000256" key="1">
    <source>
        <dbReference type="SAM" id="MobiDB-lite"/>
    </source>
</evidence>
<proteinExistence type="predicted"/>
<dbReference type="AlphaFoldDB" id="A0A9P5TAJ4"/>
<dbReference type="Pfam" id="PF03765">
    <property type="entry name" value="CRAL_TRIO_N"/>
    <property type="match status" value="1"/>
</dbReference>
<accession>A0A9P5TAJ4</accession>
<dbReference type="GO" id="GO:0008526">
    <property type="term" value="F:phosphatidylinositol transfer activity"/>
    <property type="evidence" value="ECO:0007669"/>
    <property type="project" value="TreeGrafter"/>
</dbReference>
<dbReference type="CDD" id="cd00170">
    <property type="entry name" value="SEC14"/>
    <property type="match status" value="1"/>
</dbReference>
<dbReference type="EMBL" id="WHVB01000006">
    <property type="protein sequence ID" value="KAF8481661.1"/>
    <property type="molecule type" value="Genomic_DNA"/>
</dbReference>
<dbReference type="InterPro" id="IPR052578">
    <property type="entry name" value="PI_Transfer_CRAL-TRIO"/>
</dbReference>
<reference evidence="3" key="1">
    <citation type="submission" date="2019-10" db="EMBL/GenBank/DDBJ databases">
        <authorList>
            <consortium name="DOE Joint Genome Institute"/>
            <person name="Kuo A."/>
            <person name="Miyauchi S."/>
            <person name="Kiss E."/>
            <person name="Drula E."/>
            <person name="Kohler A."/>
            <person name="Sanchez-Garcia M."/>
            <person name="Andreopoulos B."/>
            <person name="Barry K.W."/>
            <person name="Bonito G."/>
            <person name="Buee M."/>
            <person name="Carver A."/>
            <person name="Chen C."/>
            <person name="Cichocki N."/>
            <person name="Clum A."/>
            <person name="Culley D."/>
            <person name="Crous P.W."/>
            <person name="Fauchery L."/>
            <person name="Girlanda M."/>
            <person name="Hayes R."/>
            <person name="Keri Z."/>
            <person name="LaButti K."/>
            <person name="Lipzen A."/>
            <person name="Lombard V."/>
            <person name="Magnuson J."/>
            <person name="Maillard F."/>
            <person name="Morin E."/>
            <person name="Murat C."/>
            <person name="Nolan M."/>
            <person name="Ohm R."/>
            <person name="Pangilinan J."/>
            <person name="Pereira M."/>
            <person name="Perotto S."/>
            <person name="Peter M."/>
            <person name="Riley R."/>
            <person name="Sitrit Y."/>
            <person name="Stielow B."/>
            <person name="Szollosi G."/>
            <person name="Zifcakova L."/>
            <person name="Stursova M."/>
            <person name="Spatafora J.W."/>
            <person name="Tedersoo L."/>
            <person name="Vaario L.-M."/>
            <person name="Yamada A."/>
            <person name="Yan M."/>
            <person name="Wang P."/>
            <person name="Xu J."/>
            <person name="Bruns T."/>
            <person name="Baldrian P."/>
            <person name="Vilgalys R."/>
            <person name="Henrissat B."/>
            <person name="Grigoriev I.V."/>
            <person name="Hibbett D."/>
            <person name="Nagy L.G."/>
            <person name="Martin F.M."/>
        </authorList>
    </citation>
    <scope>NUCLEOTIDE SEQUENCE</scope>
    <source>
        <strain evidence="3">Prilba</strain>
    </source>
</reference>
<evidence type="ECO:0000313" key="4">
    <source>
        <dbReference type="Proteomes" id="UP000759537"/>
    </source>
</evidence>
<dbReference type="InterPro" id="IPR036273">
    <property type="entry name" value="CRAL/TRIO_N_dom_sf"/>
</dbReference>
<dbReference type="OrthoDB" id="75724at2759"/>
<evidence type="ECO:0000259" key="2">
    <source>
        <dbReference type="PROSITE" id="PS50191"/>
    </source>
</evidence>
<dbReference type="InterPro" id="IPR011074">
    <property type="entry name" value="CRAL/TRIO_N_dom"/>
</dbReference>
<protein>
    <submittedName>
        <fullName evidence="3">CRAL-TRIO domain-containing protein</fullName>
    </submittedName>
</protein>
<dbReference type="Proteomes" id="UP000759537">
    <property type="component" value="Unassembled WGS sequence"/>
</dbReference>
<feature type="domain" description="CRAL-TRIO" evidence="2">
    <location>
        <begin position="124"/>
        <end position="277"/>
    </location>
</feature>
<dbReference type="InterPro" id="IPR001251">
    <property type="entry name" value="CRAL-TRIO_dom"/>
</dbReference>
<keyword evidence="4" id="KW-1185">Reference proteome</keyword>
<name>A0A9P5TAJ4_9AGAM</name>
<dbReference type="Gene3D" id="3.40.525.10">
    <property type="entry name" value="CRAL-TRIO lipid binding domain"/>
    <property type="match status" value="1"/>
</dbReference>